<evidence type="ECO:0000313" key="4">
    <source>
        <dbReference type="Proteomes" id="UP000189761"/>
    </source>
</evidence>
<accession>A0A8E2LE94</accession>
<feature type="transmembrane region" description="Helical" evidence="2">
    <location>
        <begin position="6"/>
        <end position="27"/>
    </location>
</feature>
<evidence type="ECO:0000256" key="2">
    <source>
        <dbReference type="SAM" id="Phobius"/>
    </source>
</evidence>
<gene>
    <name evidence="3" type="ORF">BWZ43_18535</name>
</gene>
<keyword evidence="2" id="KW-0812">Transmembrane</keyword>
<dbReference type="Proteomes" id="UP000189761">
    <property type="component" value="Unassembled WGS sequence"/>
</dbReference>
<name>A0A8E2LE94_9BACI</name>
<evidence type="ECO:0000313" key="3">
    <source>
        <dbReference type="EMBL" id="OOP66909.1"/>
    </source>
</evidence>
<dbReference type="AlphaFoldDB" id="A0A8E2LE94"/>
<comment type="caution">
    <text evidence="3">The sequence shown here is derived from an EMBL/GenBank/DDBJ whole genome shotgun (WGS) entry which is preliminary data.</text>
</comment>
<protein>
    <submittedName>
        <fullName evidence="3">Uncharacterized protein</fullName>
    </submittedName>
</protein>
<proteinExistence type="predicted"/>
<keyword evidence="2" id="KW-0472">Membrane</keyword>
<keyword evidence="2" id="KW-1133">Transmembrane helix</keyword>
<dbReference type="EMBL" id="MTLA01000250">
    <property type="protein sequence ID" value="OOP66909.1"/>
    <property type="molecule type" value="Genomic_DNA"/>
</dbReference>
<organism evidence="3 4">
    <name type="scientific">Heyndrickxia oleronia</name>
    <dbReference type="NCBI Taxonomy" id="38875"/>
    <lineage>
        <taxon>Bacteria</taxon>
        <taxon>Bacillati</taxon>
        <taxon>Bacillota</taxon>
        <taxon>Bacilli</taxon>
        <taxon>Bacillales</taxon>
        <taxon>Bacillaceae</taxon>
        <taxon>Heyndrickxia</taxon>
    </lineage>
</organism>
<evidence type="ECO:0000256" key="1">
    <source>
        <dbReference type="SAM" id="MobiDB-lite"/>
    </source>
</evidence>
<keyword evidence="4" id="KW-1185">Reference proteome</keyword>
<sequence length="90" mass="9896">MVLNTFMILCFSTLLILILLIICLSFISKHKQKAIQIITFESFINSPPISENHKKGFIDTINDFFDNNSTGTIDGIENGDSDVGGDNGGE</sequence>
<reference evidence="3 4" key="1">
    <citation type="submission" date="2017-01" db="EMBL/GenBank/DDBJ databases">
        <title>Draft genome sequence of Bacillus oleronius.</title>
        <authorList>
            <person name="Allam M."/>
        </authorList>
    </citation>
    <scope>NUCLEOTIDE SEQUENCE [LARGE SCALE GENOMIC DNA]</scope>
    <source>
        <strain evidence="3 4">DSM 9356</strain>
    </source>
</reference>
<feature type="region of interest" description="Disordered" evidence="1">
    <location>
        <begin position="71"/>
        <end position="90"/>
    </location>
</feature>